<feature type="compositionally biased region" description="Acidic residues" evidence="2">
    <location>
        <begin position="1"/>
        <end position="20"/>
    </location>
</feature>
<protein>
    <submittedName>
        <fullName evidence="4">Aste57867_16937 protein</fullName>
    </submittedName>
</protein>
<sequence length="308" mass="34384">MEVADLDDLDDVVELDDDPPSDGLASYDLFVKWVLQSPTATIEADGSRHWPLDMEMLDVNAVPPPPPSPHDVDSQIKLERAAVESEVETLADELFDLERACEVMDDGVAQLEDERESDMAAIEELERLILQVLQERDDAVADQFALEAQIAKVQELQQVDEDESIAQPPKFLRRGIGVMSSMSLPFGWPKSIDGKSNDNDQPATNDHSHVHREIEVHEKRLAHEKLSLAEAKSDLDTQVFSNRLLQKKCTSLRDHLNALKVGEGDAKQLLEQAQLAYATAVAKLNLVPQTMSTKVQREVTRSFARKST</sequence>
<accession>A0A485L8H0</accession>
<dbReference type="Proteomes" id="UP000332933">
    <property type="component" value="Unassembled WGS sequence"/>
</dbReference>
<dbReference type="EMBL" id="VJMH01006004">
    <property type="protein sequence ID" value="KAF0691898.1"/>
    <property type="molecule type" value="Genomic_DNA"/>
</dbReference>
<evidence type="ECO:0000256" key="2">
    <source>
        <dbReference type="SAM" id="MobiDB-lite"/>
    </source>
</evidence>
<dbReference type="OrthoDB" id="74551at2759"/>
<dbReference type="EMBL" id="CAADRA010006025">
    <property type="protein sequence ID" value="VFT93699.1"/>
    <property type="molecule type" value="Genomic_DNA"/>
</dbReference>
<reference evidence="4 5" key="1">
    <citation type="submission" date="2019-03" db="EMBL/GenBank/DDBJ databases">
        <authorList>
            <person name="Gaulin E."/>
            <person name="Dumas B."/>
        </authorList>
    </citation>
    <scope>NUCLEOTIDE SEQUENCE [LARGE SCALE GENOMIC DNA]</scope>
    <source>
        <strain evidence="4">CBS 568.67</strain>
    </source>
</reference>
<keyword evidence="1" id="KW-0175">Coiled coil</keyword>
<feature type="region of interest" description="Disordered" evidence="2">
    <location>
        <begin position="1"/>
        <end position="21"/>
    </location>
</feature>
<evidence type="ECO:0000256" key="1">
    <source>
        <dbReference type="SAM" id="Coils"/>
    </source>
</evidence>
<organism evidence="4 5">
    <name type="scientific">Aphanomyces stellatus</name>
    <dbReference type="NCBI Taxonomy" id="120398"/>
    <lineage>
        <taxon>Eukaryota</taxon>
        <taxon>Sar</taxon>
        <taxon>Stramenopiles</taxon>
        <taxon>Oomycota</taxon>
        <taxon>Saprolegniomycetes</taxon>
        <taxon>Saprolegniales</taxon>
        <taxon>Verrucalvaceae</taxon>
        <taxon>Aphanomyces</taxon>
    </lineage>
</organism>
<feature type="coiled-coil region" evidence="1">
    <location>
        <begin position="80"/>
        <end position="142"/>
    </location>
</feature>
<evidence type="ECO:0000313" key="3">
    <source>
        <dbReference type="EMBL" id="KAF0691898.1"/>
    </source>
</evidence>
<keyword evidence="5" id="KW-1185">Reference proteome</keyword>
<evidence type="ECO:0000313" key="5">
    <source>
        <dbReference type="Proteomes" id="UP000332933"/>
    </source>
</evidence>
<evidence type="ECO:0000313" key="4">
    <source>
        <dbReference type="EMBL" id="VFT93699.1"/>
    </source>
</evidence>
<reference evidence="3" key="2">
    <citation type="submission" date="2019-06" db="EMBL/GenBank/DDBJ databases">
        <title>Genomics analysis of Aphanomyces spp. identifies a new class of oomycete effector associated with host adaptation.</title>
        <authorList>
            <person name="Gaulin E."/>
        </authorList>
    </citation>
    <scope>NUCLEOTIDE SEQUENCE</scope>
    <source>
        <strain evidence="3">CBS 578.67</strain>
    </source>
</reference>
<name>A0A485L8H0_9STRA</name>
<dbReference type="AlphaFoldDB" id="A0A485L8H0"/>
<gene>
    <name evidence="4" type="primary">Aste57867_16937</name>
    <name evidence="3" type="ORF">As57867_016879</name>
    <name evidence="4" type="ORF">ASTE57867_16937</name>
</gene>
<proteinExistence type="predicted"/>